<evidence type="ECO:0000313" key="2">
    <source>
        <dbReference type="Proteomes" id="UP000054995"/>
    </source>
</evidence>
<comment type="caution">
    <text evidence="1">The sequence shown here is derived from an EMBL/GenBank/DDBJ whole genome shotgun (WGS) entry which is preliminary data.</text>
</comment>
<organism evidence="1 2">
    <name type="scientific">Trichinella pseudospiralis</name>
    <name type="common">Parasitic roundworm</name>
    <dbReference type="NCBI Taxonomy" id="6337"/>
    <lineage>
        <taxon>Eukaryota</taxon>
        <taxon>Metazoa</taxon>
        <taxon>Ecdysozoa</taxon>
        <taxon>Nematoda</taxon>
        <taxon>Enoplea</taxon>
        <taxon>Dorylaimia</taxon>
        <taxon>Trichinellida</taxon>
        <taxon>Trichinellidae</taxon>
        <taxon>Trichinella</taxon>
    </lineage>
</organism>
<protein>
    <submittedName>
        <fullName evidence="1">Uncharacterized protein</fullName>
    </submittedName>
</protein>
<accession>A0A0V1F9X0</accession>
<dbReference type="OrthoDB" id="10541211at2759"/>
<reference evidence="1 2" key="1">
    <citation type="submission" date="2015-01" db="EMBL/GenBank/DDBJ databases">
        <title>Evolution of Trichinella species and genotypes.</title>
        <authorList>
            <person name="Korhonen P.K."/>
            <person name="Edoardo P."/>
            <person name="Giuseppe L.R."/>
            <person name="Gasser R.B."/>
        </authorList>
    </citation>
    <scope>NUCLEOTIDE SEQUENCE [LARGE SCALE GENOMIC DNA]</scope>
    <source>
        <strain evidence="1">ISS470</strain>
    </source>
</reference>
<evidence type="ECO:0000313" key="1">
    <source>
        <dbReference type="EMBL" id="KRY82620.1"/>
    </source>
</evidence>
<dbReference type="AlphaFoldDB" id="A0A0V1F9X0"/>
<gene>
    <name evidence="1" type="ORF">T4D_953</name>
</gene>
<keyword evidence="2" id="KW-1185">Reference proteome</keyword>
<dbReference type="Proteomes" id="UP000054995">
    <property type="component" value="Unassembled WGS sequence"/>
</dbReference>
<proteinExistence type="predicted"/>
<sequence length="224" mass="25498">MPRRSLSLTKLLQLTGCLIMNEHQCNFKISAYLDAHQPKSDNCKVLASYLSPLNNGLQYADLQRFLLNGLPTSICMQIPILLDCFQGITYMYALFRSSISGFQKTMHLLTNCMPSPSFSEHHMQLGSILTFSGKFQALSDDKGCLLYMLPTSICMQIRILLDCFQGITYMYALFRSYISGFQKTMLLLTGFMPSPSFSEHHMQLGSISTSWKPMNFKQFSDNRD</sequence>
<dbReference type="EMBL" id="JYDT01000167">
    <property type="protein sequence ID" value="KRY82620.1"/>
    <property type="molecule type" value="Genomic_DNA"/>
</dbReference>
<name>A0A0V1F9X0_TRIPS</name>